<sequence>MVIYQRIMLIHLKLNMRNLLNYLRFKVKDIKNVKRLKFGNHHYLQEVEYNQDRDSRRDQKELNWLGVCHQNTLTIYINHIKKFNVN</sequence>
<proteinExistence type="predicted"/>
<dbReference type="AlphaFoldDB" id="A0A8S1QBF0"/>
<organism evidence="1 2">
    <name type="scientific">Paramecium sonneborni</name>
    <dbReference type="NCBI Taxonomy" id="65129"/>
    <lineage>
        <taxon>Eukaryota</taxon>
        <taxon>Sar</taxon>
        <taxon>Alveolata</taxon>
        <taxon>Ciliophora</taxon>
        <taxon>Intramacronucleata</taxon>
        <taxon>Oligohymenophorea</taxon>
        <taxon>Peniculida</taxon>
        <taxon>Parameciidae</taxon>
        <taxon>Paramecium</taxon>
    </lineage>
</organism>
<comment type="caution">
    <text evidence="1">The sequence shown here is derived from an EMBL/GenBank/DDBJ whole genome shotgun (WGS) entry which is preliminary data.</text>
</comment>
<dbReference type="Proteomes" id="UP000692954">
    <property type="component" value="Unassembled WGS sequence"/>
</dbReference>
<accession>A0A8S1QBF0</accession>
<reference evidence="1" key="1">
    <citation type="submission" date="2021-01" db="EMBL/GenBank/DDBJ databases">
        <authorList>
            <consortium name="Genoscope - CEA"/>
            <person name="William W."/>
        </authorList>
    </citation>
    <scope>NUCLEOTIDE SEQUENCE</scope>
</reference>
<evidence type="ECO:0000313" key="1">
    <source>
        <dbReference type="EMBL" id="CAD8112946.1"/>
    </source>
</evidence>
<keyword evidence="2" id="KW-1185">Reference proteome</keyword>
<dbReference type="EMBL" id="CAJJDN010000102">
    <property type="protein sequence ID" value="CAD8112946.1"/>
    <property type="molecule type" value="Genomic_DNA"/>
</dbReference>
<name>A0A8S1QBF0_9CILI</name>
<gene>
    <name evidence="1" type="ORF">PSON_ATCC_30995.1.T1020022</name>
</gene>
<protein>
    <submittedName>
        <fullName evidence="1">Uncharacterized protein</fullName>
    </submittedName>
</protein>
<evidence type="ECO:0000313" key="2">
    <source>
        <dbReference type="Proteomes" id="UP000692954"/>
    </source>
</evidence>